<dbReference type="InterPro" id="IPR003583">
    <property type="entry name" value="Hlx-hairpin-Hlx_DNA-bd_motif"/>
</dbReference>
<dbReference type="SUPFAM" id="SSF158702">
    <property type="entry name" value="Sec63 N-terminal domain-like"/>
    <property type="match status" value="1"/>
</dbReference>
<dbReference type="Pfam" id="PF02811">
    <property type="entry name" value="PHP"/>
    <property type="match status" value="1"/>
</dbReference>
<keyword evidence="7" id="KW-0239">DNA-directed DNA polymerase</keyword>
<dbReference type="SUPFAM" id="SSF81301">
    <property type="entry name" value="Nucleotidyltransferase"/>
    <property type="match status" value="1"/>
</dbReference>
<dbReference type="SMART" id="SM00278">
    <property type="entry name" value="HhH1"/>
    <property type="match status" value="2"/>
</dbReference>
<dbReference type="NCBIfam" id="NF006375">
    <property type="entry name" value="PRK08609.1"/>
    <property type="match status" value="1"/>
</dbReference>
<proteinExistence type="predicted"/>
<evidence type="ECO:0000256" key="1">
    <source>
        <dbReference type="ARBA" id="ARBA00001946"/>
    </source>
</evidence>
<dbReference type="InterPro" id="IPR016195">
    <property type="entry name" value="Pol/histidinol_Pase-like"/>
</dbReference>
<feature type="domain" description="Helix-hairpin-helix DNA-binding motif class 1" evidence="9">
    <location>
        <begin position="123"/>
        <end position="142"/>
    </location>
</feature>
<dbReference type="GO" id="GO:0005829">
    <property type="term" value="C:cytosol"/>
    <property type="evidence" value="ECO:0007669"/>
    <property type="project" value="TreeGrafter"/>
</dbReference>
<dbReference type="GO" id="GO:0003887">
    <property type="term" value="F:DNA-directed DNA polymerase activity"/>
    <property type="evidence" value="ECO:0007669"/>
    <property type="project" value="UniProtKB-KW"/>
</dbReference>
<dbReference type="AlphaFoldDB" id="A0A264W140"/>
<comment type="cofactor">
    <cofactor evidence="1">
        <name>Mg(2+)</name>
        <dbReference type="ChEBI" id="CHEBI:18420"/>
    </cofactor>
</comment>
<evidence type="ECO:0000259" key="9">
    <source>
        <dbReference type="SMART" id="SM00278"/>
    </source>
</evidence>
<dbReference type="InterPro" id="IPR047967">
    <property type="entry name" value="PolX_PHP"/>
</dbReference>
<evidence type="ECO:0000256" key="7">
    <source>
        <dbReference type="ARBA" id="ARBA00022932"/>
    </source>
</evidence>
<dbReference type="PANTHER" id="PTHR36928">
    <property type="entry name" value="PHOSPHATASE YCDX-RELATED"/>
    <property type="match status" value="1"/>
</dbReference>
<dbReference type="Proteomes" id="UP000217065">
    <property type="component" value="Unassembled WGS sequence"/>
</dbReference>
<dbReference type="SMART" id="SM00481">
    <property type="entry name" value="POLIIIAc"/>
    <property type="match status" value="1"/>
</dbReference>
<dbReference type="SUPFAM" id="SSF89550">
    <property type="entry name" value="PHP domain-like"/>
    <property type="match status" value="1"/>
</dbReference>
<evidence type="ECO:0000313" key="13">
    <source>
        <dbReference type="Proteomes" id="UP000217065"/>
    </source>
</evidence>
<keyword evidence="6" id="KW-0235">DNA replication</keyword>
<dbReference type="RefSeq" id="WP_094944157.1">
    <property type="nucleotide sequence ID" value="NZ_NOKQ01000276.1"/>
</dbReference>
<dbReference type="OrthoDB" id="9808747at2"/>
<organism evidence="12 13">
    <name type="scientific">Tetzosporium hominis</name>
    <dbReference type="NCBI Taxonomy" id="2020506"/>
    <lineage>
        <taxon>Bacteria</taxon>
        <taxon>Bacillati</taxon>
        <taxon>Bacillota</taxon>
        <taxon>Bacilli</taxon>
        <taxon>Bacillales</taxon>
        <taxon>Caryophanaceae</taxon>
        <taxon>Tetzosporium</taxon>
    </lineage>
</organism>
<feature type="domain" description="Helix-hairpin-helix DNA-binding motif class 1" evidence="9">
    <location>
        <begin position="88"/>
        <end position="107"/>
    </location>
</feature>
<gene>
    <name evidence="12" type="ORF">CF394_12905</name>
</gene>
<dbReference type="Gene3D" id="3.30.460.10">
    <property type="entry name" value="Beta Polymerase, domain 2"/>
    <property type="match status" value="1"/>
</dbReference>
<dbReference type="PANTHER" id="PTHR36928:SF1">
    <property type="entry name" value="PHOSPHATASE YCDX-RELATED"/>
    <property type="match status" value="1"/>
</dbReference>
<evidence type="ECO:0000256" key="3">
    <source>
        <dbReference type="ARBA" id="ARBA00022634"/>
    </source>
</evidence>
<dbReference type="EC" id="2.7.7.7" evidence="2"/>
<dbReference type="Gene3D" id="1.10.150.20">
    <property type="entry name" value="5' to 3' exonuclease, C-terminal subdomain"/>
    <property type="match status" value="1"/>
</dbReference>
<dbReference type="SMART" id="SM00483">
    <property type="entry name" value="POLXc"/>
    <property type="match status" value="1"/>
</dbReference>
<evidence type="ECO:0000259" key="10">
    <source>
        <dbReference type="SMART" id="SM00481"/>
    </source>
</evidence>
<dbReference type="PIRSF" id="PIRSF005047">
    <property type="entry name" value="UCP005047_YshC"/>
    <property type="match status" value="1"/>
</dbReference>
<dbReference type="InterPro" id="IPR027421">
    <property type="entry name" value="DNA_pol_lamdba_lyase_dom_sf"/>
</dbReference>
<evidence type="ECO:0000259" key="11">
    <source>
        <dbReference type="SMART" id="SM00483"/>
    </source>
</evidence>
<comment type="caution">
    <text evidence="12">The sequence shown here is derived from an EMBL/GenBank/DDBJ whole genome shotgun (WGS) entry which is preliminary data.</text>
</comment>
<dbReference type="GO" id="GO:0008270">
    <property type="term" value="F:zinc ion binding"/>
    <property type="evidence" value="ECO:0007669"/>
    <property type="project" value="TreeGrafter"/>
</dbReference>
<dbReference type="InterPro" id="IPR002054">
    <property type="entry name" value="DNA-dir_DNA_pol_X"/>
</dbReference>
<sequence length="568" mass="64613">MDKKTIIRTLERIALLMELQGENPFKVSAFRKAAQTLELDSRSLSEMDDPTKLKGIGAATGGVITDLIQDGESSLLLELEKQVPQGLVEMLQIPGMGGKKIARLHAELGIETLEGLREACEKNEVQALAGFGKKTEEKILKELDQLASRPDRYPIWKLEPIVEHIESLLHNHQNVNKASVAGSFRRTKETSKDLDFVIATDHVEAVKEMLKASLEIEEMIADGDTKMSVSLAKPERVDVDFRFVVESEFATTLHHFTGSKDHNIRMRQLAKEKDWKISEYGVEKEDGTVTTYASEAEFFADFDLPFIPPSVRETGQELDRLNELKNLVQLEDIVSDLHMHTTWSDGAHSLEEMIEGCTAKNYKLMVITDHSRYLRVANGLTPERLREQNQKIKELQKNYPDIHILSGTEMDILPDGTLDFDDELLAELDFVIASIHSSFSQPQEKIMERLFAAVSNPHVDMIAHPTGRIVGEREGYEPDVEQLLQWAKEYDKIVELNANPYRLDLAVPWLERAQEFGVKVAINTDAHHLDHLRFMDIGVRHAQKAWLTKETIVNTWEPKKFLDYLSRK</sequence>
<dbReference type="GO" id="GO:0042578">
    <property type="term" value="F:phosphoric ester hydrolase activity"/>
    <property type="evidence" value="ECO:0007669"/>
    <property type="project" value="TreeGrafter"/>
</dbReference>
<dbReference type="InterPro" id="IPR022311">
    <property type="entry name" value="PolX-like"/>
</dbReference>
<dbReference type="InterPro" id="IPR003141">
    <property type="entry name" value="Pol/His_phosphatase_N"/>
</dbReference>
<dbReference type="SUPFAM" id="SSF47802">
    <property type="entry name" value="DNA polymerase beta, N-terminal domain-like"/>
    <property type="match status" value="1"/>
</dbReference>
<dbReference type="Pfam" id="PF14716">
    <property type="entry name" value="HHH_8"/>
    <property type="match status" value="1"/>
</dbReference>
<accession>A0A264W140</accession>
<dbReference type="GO" id="GO:0004527">
    <property type="term" value="F:exonuclease activity"/>
    <property type="evidence" value="ECO:0007669"/>
    <property type="project" value="UniProtKB-KW"/>
</dbReference>
<dbReference type="Gene3D" id="1.10.150.110">
    <property type="entry name" value="DNA polymerase beta, N-terminal domain-like"/>
    <property type="match status" value="1"/>
</dbReference>
<feature type="domain" description="Polymerase/histidinol phosphatase N-terminal" evidence="10">
    <location>
        <begin position="335"/>
        <end position="414"/>
    </location>
</feature>
<name>A0A264W140_9BACL</name>
<dbReference type="InterPro" id="IPR029398">
    <property type="entry name" value="PolB_thumb"/>
</dbReference>
<keyword evidence="12" id="KW-0540">Nuclease</keyword>
<protein>
    <recommendedName>
        <fullName evidence="2">DNA-directed DNA polymerase</fullName>
        <ecNumber evidence="2">2.7.7.7</ecNumber>
    </recommendedName>
</protein>
<comment type="catalytic activity">
    <reaction evidence="8">
        <text>DNA(n) + a 2'-deoxyribonucleoside 5'-triphosphate = DNA(n+1) + diphosphate</text>
        <dbReference type="Rhea" id="RHEA:22508"/>
        <dbReference type="Rhea" id="RHEA-COMP:17339"/>
        <dbReference type="Rhea" id="RHEA-COMP:17340"/>
        <dbReference type="ChEBI" id="CHEBI:33019"/>
        <dbReference type="ChEBI" id="CHEBI:61560"/>
        <dbReference type="ChEBI" id="CHEBI:173112"/>
        <dbReference type="EC" id="2.7.7.7"/>
    </reaction>
</comment>
<reference evidence="12 13" key="1">
    <citation type="submission" date="2017-07" db="EMBL/GenBank/DDBJ databases">
        <title>Tetzosporium hominis gen.nov. sp.nov.</title>
        <authorList>
            <person name="Tetz G."/>
            <person name="Tetz V."/>
        </authorList>
    </citation>
    <scope>NUCLEOTIDE SEQUENCE [LARGE SCALE GENOMIC DNA]</scope>
    <source>
        <strain evidence="12 13">VT-49</strain>
    </source>
</reference>
<dbReference type="Gene3D" id="3.30.210.10">
    <property type="entry name" value="DNA polymerase, thumb domain"/>
    <property type="match status" value="1"/>
</dbReference>
<dbReference type="FunFam" id="3.20.20.140:FF:000047">
    <property type="entry name" value="PHP domain-containing protein"/>
    <property type="match status" value="1"/>
</dbReference>
<evidence type="ECO:0000256" key="5">
    <source>
        <dbReference type="ARBA" id="ARBA00022695"/>
    </source>
</evidence>
<evidence type="ECO:0000313" key="12">
    <source>
        <dbReference type="EMBL" id="OZS77265.1"/>
    </source>
</evidence>
<keyword evidence="12" id="KW-0269">Exonuclease</keyword>
<keyword evidence="13" id="KW-1185">Reference proteome</keyword>
<keyword evidence="3" id="KW-0237">DNA synthesis</keyword>
<dbReference type="InterPro" id="IPR043519">
    <property type="entry name" value="NT_sf"/>
</dbReference>
<dbReference type="EMBL" id="NOKQ01000276">
    <property type="protein sequence ID" value="OZS77265.1"/>
    <property type="molecule type" value="Genomic_DNA"/>
</dbReference>
<evidence type="ECO:0000256" key="8">
    <source>
        <dbReference type="ARBA" id="ARBA00049244"/>
    </source>
</evidence>
<dbReference type="InterPro" id="IPR050243">
    <property type="entry name" value="PHP_phosphatase"/>
</dbReference>
<dbReference type="GO" id="GO:0003677">
    <property type="term" value="F:DNA binding"/>
    <property type="evidence" value="ECO:0007669"/>
    <property type="project" value="InterPro"/>
</dbReference>
<keyword evidence="12" id="KW-0378">Hydrolase</keyword>
<keyword evidence="5" id="KW-0548">Nucleotidyltransferase</keyword>
<dbReference type="Pfam" id="PF14520">
    <property type="entry name" value="HHH_5"/>
    <property type="match status" value="1"/>
</dbReference>
<evidence type="ECO:0000256" key="6">
    <source>
        <dbReference type="ARBA" id="ARBA00022705"/>
    </source>
</evidence>
<dbReference type="InterPro" id="IPR037160">
    <property type="entry name" value="DNA_Pol_thumb_sf"/>
</dbReference>
<evidence type="ECO:0000256" key="4">
    <source>
        <dbReference type="ARBA" id="ARBA00022679"/>
    </source>
</evidence>
<keyword evidence="4" id="KW-0808">Transferase</keyword>
<evidence type="ECO:0000256" key="2">
    <source>
        <dbReference type="ARBA" id="ARBA00012417"/>
    </source>
</evidence>
<dbReference type="CDD" id="cd00141">
    <property type="entry name" value="NT_POLXc"/>
    <property type="match status" value="1"/>
</dbReference>
<feature type="domain" description="DNA-directed DNA polymerase X" evidence="11">
    <location>
        <begin position="1"/>
        <end position="313"/>
    </location>
</feature>
<dbReference type="InterPro" id="IPR004013">
    <property type="entry name" value="PHP_dom"/>
</dbReference>
<dbReference type="GO" id="GO:0006281">
    <property type="term" value="P:DNA repair"/>
    <property type="evidence" value="ECO:0007669"/>
    <property type="project" value="InterPro"/>
</dbReference>
<dbReference type="Gene3D" id="3.20.20.140">
    <property type="entry name" value="Metal-dependent hydrolases"/>
    <property type="match status" value="1"/>
</dbReference>
<dbReference type="Pfam" id="PF14791">
    <property type="entry name" value="DNA_pol_B_thumb"/>
    <property type="match status" value="1"/>
</dbReference>
<dbReference type="CDD" id="cd07436">
    <property type="entry name" value="PHP_PolX"/>
    <property type="match status" value="1"/>
</dbReference>
<dbReference type="InterPro" id="IPR010996">
    <property type="entry name" value="HHH_MUS81"/>
</dbReference>